<proteinExistence type="predicted"/>
<dbReference type="Pfam" id="PF00392">
    <property type="entry name" value="GntR"/>
    <property type="match status" value="1"/>
</dbReference>
<evidence type="ECO:0000256" key="3">
    <source>
        <dbReference type="ARBA" id="ARBA00023163"/>
    </source>
</evidence>
<dbReference type="SUPFAM" id="SSF46785">
    <property type="entry name" value="Winged helix' DNA-binding domain"/>
    <property type="match status" value="1"/>
</dbReference>
<evidence type="ECO:0000313" key="6">
    <source>
        <dbReference type="Proteomes" id="UP000184245"/>
    </source>
</evidence>
<dbReference type="GO" id="GO:0003677">
    <property type="term" value="F:DNA binding"/>
    <property type="evidence" value="ECO:0007669"/>
    <property type="project" value="UniProtKB-KW"/>
</dbReference>
<reference evidence="5 6" key="1">
    <citation type="submission" date="2016-11" db="EMBL/GenBank/DDBJ databases">
        <authorList>
            <person name="Jaros S."/>
            <person name="Januszkiewicz K."/>
            <person name="Wedrychowicz H."/>
        </authorList>
    </citation>
    <scope>NUCLEOTIDE SEQUENCE [LARGE SCALE GENOMIC DNA]</scope>
    <source>
        <strain evidence="5 6">DSM 17459</strain>
    </source>
</reference>
<keyword evidence="6" id="KW-1185">Reference proteome</keyword>
<organism evidence="5 6">
    <name type="scientific">Lactonifactor longoviformis DSM 17459</name>
    <dbReference type="NCBI Taxonomy" id="1122155"/>
    <lineage>
        <taxon>Bacteria</taxon>
        <taxon>Bacillati</taxon>
        <taxon>Bacillota</taxon>
        <taxon>Clostridia</taxon>
        <taxon>Eubacteriales</taxon>
        <taxon>Clostridiaceae</taxon>
        <taxon>Lactonifactor</taxon>
    </lineage>
</organism>
<dbReference type="InterPro" id="IPR000524">
    <property type="entry name" value="Tscrpt_reg_HTH_GntR"/>
</dbReference>
<dbReference type="PANTHER" id="PTHR43537:SF5">
    <property type="entry name" value="UXU OPERON TRANSCRIPTIONAL REGULATOR"/>
    <property type="match status" value="1"/>
</dbReference>
<keyword evidence="2" id="KW-0238">DNA-binding</keyword>
<dbReference type="Gene3D" id="1.10.10.10">
    <property type="entry name" value="Winged helix-like DNA-binding domain superfamily/Winged helix DNA-binding domain"/>
    <property type="match status" value="1"/>
</dbReference>
<evidence type="ECO:0000256" key="1">
    <source>
        <dbReference type="ARBA" id="ARBA00023015"/>
    </source>
</evidence>
<dbReference type="InterPro" id="IPR036388">
    <property type="entry name" value="WH-like_DNA-bd_sf"/>
</dbReference>
<evidence type="ECO:0000313" key="5">
    <source>
        <dbReference type="EMBL" id="SHE50201.1"/>
    </source>
</evidence>
<dbReference type="Proteomes" id="UP000184245">
    <property type="component" value="Unassembled WGS sequence"/>
</dbReference>
<dbReference type="SMART" id="SM00345">
    <property type="entry name" value="HTH_GNTR"/>
    <property type="match status" value="1"/>
</dbReference>
<evidence type="ECO:0000259" key="4">
    <source>
        <dbReference type="PROSITE" id="PS50949"/>
    </source>
</evidence>
<dbReference type="PANTHER" id="PTHR43537">
    <property type="entry name" value="TRANSCRIPTIONAL REGULATOR, GNTR FAMILY"/>
    <property type="match status" value="1"/>
</dbReference>
<feature type="domain" description="HTH gntR-type" evidence="4">
    <location>
        <begin position="18"/>
        <end position="85"/>
    </location>
</feature>
<sequence length="151" mass="17044">MFYNEKNIKRVKSLITSTNTANAVMDYLKEQIINGGYKPGEKINIDELSKEIQISKIPIREALMQLQPIGLVDYTANVGMRVAAIDNDEAADILEVLSLLTGREYTLGRLKADGAMSVYQELMGYANICSNSHLKEVIQIYSNQLLLWREE</sequence>
<gene>
    <name evidence="5" type="ORF">SAMN02745158_00668</name>
</gene>
<dbReference type="STRING" id="1122155.SAMN02745158_00668"/>
<keyword evidence="1" id="KW-0805">Transcription regulation</keyword>
<accession>A0A1M4U095</accession>
<evidence type="ECO:0000256" key="2">
    <source>
        <dbReference type="ARBA" id="ARBA00023125"/>
    </source>
</evidence>
<protein>
    <submittedName>
        <fullName evidence="5">Regulatory protein, gntR family</fullName>
    </submittedName>
</protein>
<dbReference type="GO" id="GO:0003700">
    <property type="term" value="F:DNA-binding transcription factor activity"/>
    <property type="evidence" value="ECO:0007669"/>
    <property type="project" value="InterPro"/>
</dbReference>
<dbReference type="InterPro" id="IPR036390">
    <property type="entry name" value="WH_DNA-bd_sf"/>
</dbReference>
<dbReference type="EMBL" id="FQVI01000002">
    <property type="protein sequence ID" value="SHE50201.1"/>
    <property type="molecule type" value="Genomic_DNA"/>
</dbReference>
<keyword evidence="3" id="KW-0804">Transcription</keyword>
<name>A0A1M4U095_9CLOT</name>
<dbReference type="AlphaFoldDB" id="A0A1M4U095"/>
<dbReference type="PROSITE" id="PS50949">
    <property type="entry name" value="HTH_GNTR"/>
    <property type="match status" value="1"/>
</dbReference>